<dbReference type="Pfam" id="PF00293">
    <property type="entry name" value="NUDIX"/>
    <property type="match status" value="1"/>
</dbReference>
<organism evidence="2 3">
    <name type="scientific">Rubrivivax gelatinosus</name>
    <name type="common">Rhodocyclus gelatinosus</name>
    <name type="synonym">Rhodopseudomonas gelatinosa</name>
    <dbReference type="NCBI Taxonomy" id="28068"/>
    <lineage>
        <taxon>Bacteria</taxon>
        <taxon>Pseudomonadati</taxon>
        <taxon>Pseudomonadota</taxon>
        <taxon>Betaproteobacteria</taxon>
        <taxon>Burkholderiales</taxon>
        <taxon>Sphaerotilaceae</taxon>
        <taxon>Rubrivivax</taxon>
    </lineage>
</organism>
<dbReference type="EMBL" id="SLXD01000016">
    <property type="protein sequence ID" value="TCO98754.1"/>
    <property type="molecule type" value="Genomic_DNA"/>
</dbReference>
<dbReference type="InterPro" id="IPR031804">
    <property type="entry name" value="DUF4743"/>
</dbReference>
<dbReference type="RefSeq" id="WP_132649300.1">
    <property type="nucleotide sequence ID" value="NZ_CP181386.1"/>
</dbReference>
<sequence>MKPPAPPAWYALGTAMRADLRRVPFIVGDLVVGAVAAGELDALRAFDELQVHDDGVVLAVAPDERDAALARLNGALRDAGRLRGWRDEPFPLYDPATLTVLAHFERAAARYWGTLTLGAHATGWVAGPDGRPAALWIAQRSFTKSTDPGLHDNLIGGGVPIGQTPEETLVREAWEEAGLDPELMAPRRPGRVLRTARDIPEGLQHELIHGWDLELPAGVVPRNQDGEVHAFRLLDVEAALALAATAAMTVDAALVTLDFAVRHALVDDDATLALLAPLVVGRSG</sequence>
<dbReference type="GO" id="GO:0003824">
    <property type="term" value="F:catalytic activity"/>
    <property type="evidence" value="ECO:0007669"/>
    <property type="project" value="UniProtKB-ARBA"/>
</dbReference>
<dbReference type="InterPro" id="IPR015797">
    <property type="entry name" value="NUDIX_hydrolase-like_dom_sf"/>
</dbReference>
<dbReference type="Proteomes" id="UP000295106">
    <property type="component" value="Unassembled WGS sequence"/>
</dbReference>
<dbReference type="OrthoDB" id="5621792at2"/>
<dbReference type="Pfam" id="PF15916">
    <property type="entry name" value="DUF4743"/>
    <property type="match status" value="1"/>
</dbReference>
<evidence type="ECO:0000313" key="2">
    <source>
        <dbReference type="EMBL" id="TCO98754.1"/>
    </source>
</evidence>
<comment type="caution">
    <text evidence="2">The sequence shown here is derived from an EMBL/GenBank/DDBJ whole genome shotgun (WGS) entry which is preliminary data.</text>
</comment>
<gene>
    <name evidence="2" type="ORF">EV684_11614</name>
</gene>
<dbReference type="InterPro" id="IPR000086">
    <property type="entry name" value="NUDIX_hydrolase_dom"/>
</dbReference>
<dbReference type="Gene3D" id="3.90.79.10">
    <property type="entry name" value="Nucleoside Triphosphate Pyrophosphohydrolase"/>
    <property type="match status" value="1"/>
</dbReference>
<evidence type="ECO:0000313" key="3">
    <source>
        <dbReference type="Proteomes" id="UP000295106"/>
    </source>
</evidence>
<dbReference type="PROSITE" id="PS51462">
    <property type="entry name" value="NUDIX"/>
    <property type="match status" value="1"/>
</dbReference>
<dbReference type="AlphaFoldDB" id="A0A4R2M1Y3"/>
<evidence type="ECO:0000259" key="1">
    <source>
        <dbReference type="PROSITE" id="PS51462"/>
    </source>
</evidence>
<feature type="domain" description="Nudix hydrolase" evidence="1">
    <location>
        <begin position="116"/>
        <end position="256"/>
    </location>
</feature>
<reference evidence="2 3" key="1">
    <citation type="submission" date="2019-03" db="EMBL/GenBank/DDBJ databases">
        <title>Genomic Encyclopedia of Type Strains, Phase IV (KMG-IV): sequencing the most valuable type-strain genomes for metagenomic binning, comparative biology and taxonomic classification.</title>
        <authorList>
            <person name="Goeker M."/>
        </authorList>
    </citation>
    <scope>NUCLEOTIDE SEQUENCE [LARGE SCALE GENOMIC DNA]</scope>
    <source>
        <strain evidence="2 3">DSM 1709</strain>
    </source>
</reference>
<dbReference type="GeneID" id="99682608"/>
<proteinExistence type="predicted"/>
<dbReference type="CDD" id="cd03676">
    <property type="entry name" value="NUDIX_Tnr3_like"/>
    <property type="match status" value="1"/>
</dbReference>
<accession>A0A4R2M1Y3</accession>
<protein>
    <submittedName>
        <fullName evidence="2">Uncharacterized protein DUF4743</fullName>
    </submittedName>
</protein>
<dbReference type="SUPFAM" id="SSF55811">
    <property type="entry name" value="Nudix"/>
    <property type="match status" value="1"/>
</dbReference>
<name>A0A4R2M1Y3_RUBGE</name>